<accession>A0AAV1R8U3</accession>
<dbReference type="AlphaFoldDB" id="A0AAV1R8U3"/>
<dbReference type="Proteomes" id="UP001314170">
    <property type="component" value="Unassembled WGS sequence"/>
</dbReference>
<gene>
    <name evidence="1" type="ORF">DCAF_LOCUS8162</name>
</gene>
<keyword evidence="2" id="KW-1185">Reference proteome</keyword>
<comment type="caution">
    <text evidence="1">The sequence shown here is derived from an EMBL/GenBank/DDBJ whole genome shotgun (WGS) entry which is preliminary data.</text>
</comment>
<sequence>MIHWNLVECGSWRHNGSMVINVPYRVYDPLGYLEKTKWMDVPKQNTKASLLDATSLFPAQKIPPEGECFCGAKHPSPNNLA</sequence>
<evidence type="ECO:0000313" key="1">
    <source>
        <dbReference type="EMBL" id="CAK7330833.1"/>
    </source>
</evidence>
<evidence type="ECO:0000313" key="2">
    <source>
        <dbReference type="Proteomes" id="UP001314170"/>
    </source>
</evidence>
<name>A0AAV1R8U3_9ROSI</name>
<organism evidence="1 2">
    <name type="scientific">Dovyalis caffra</name>
    <dbReference type="NCBI Taxonomy" id="77055"/>
    <lineage>
        <taxon>Eukaryota</taxon>
        <taxon>Viridiplantae</taxon>
        <taxon>Streptophyta</taxon>
        <taxon>Embryophyta</taxon>
        <taxon>Tracheophyta</taxon>
        <taxon>Spermatophyta</taxon>
        <taxon>Magnoliopsida</taxon>
        <taxon>eudicotyledons</taxon>
        <taxon>Gunneridae</taxon>
        <taxon>Pentapetalae</taxon>
        <taxon>rosids</taxon>
        <taxon>fabids</taxon>
        <taxon>Malpighiales</taxon>
        <taxon>Salicaceae</taxon>
        <taxon>Flacourtieae</taxon>
        <taxon>Dovyalis</taxon>
    </lineage>
</organism>
<dbReference type="EMBL" id="CAWUPB010000913">
    <property type="protein sequence ID" value="CAK7330833.1"/>
    <property type="molecule type" value="Genomic_DNA"/>
</dbReference>
<protein>
    <submittedName>
        <fullName evidence="1">Uncharacterized protein</fullName>
    </submittedName>
</protein>
<reference evidence="1 2" key="1">
    <citation type="submission" date="2024-01" db="EMBL/GenBank/DDBJ databases">
        <authorList>
            <person name="Waweru B."/>
        </authorList>
    </citation>
    <scope>NUCLEOTIDE SEQUENCE [LARGE SCALE GENOMIC DNA]</scope>
</reference>
<proteinExistence type="predicted"/>